<keyword evidence="2" id="KW-1185">Reference proteome</keyword>
<protein>
    <submittedName>
        <fullName evidence="1">Uncharacterized protein</fullName>
    </submittedName>
</protein>
<gene>
    <name evidence="1" type="ORF">L1987_05645</name>
</gene>
<evidence type="ECO:0000313" key="2">
    <source>
        <dbReference type="Proteomes" id="UP001056120"/>
    </source>
</evidence>
<dbReference type="EMBL" id="CM042019">
    <property type="protein sequence ID" value="KAI3824195.1"/>
    <property type="molecule type" value="Genomic_DNA"/>
</dbReference>
<name>A0ACB9JW33_9ASTR</name>
<accession>A0ACB9JW33</accession>
<comment type="caution">
    <text evidence="1">The sequence shown here is derived from an EMBL/GenBank/DDBJ whole genome shotgun (WGS) entry which is preliminary data.</text>
</comment>
<sequence>MAQGDWVEMEIVKGSSVEREKSGNMEKKTMTSGSLEFLWLKMDAELASDSFFKGYDYSNQHAITSGSGLQKRQ</sequence>
<dbReference type="Proteomes" id="UP001056120">
    <property type="component" value="Linkage Group LG02"/>
</dbReference>
<organism evidence="1 2">
    <name type="scientific">Smallanthus sonchifolius</name>
    <dbReference type="NCBI Taxonomy" id="185202"/>
    <lineage>
        <taxon>Eukaryota</taxon>
        <taxon>Viridiplantae</taxon>
        <taxon>Streptophyta</taxon>
        <taxon>Embryophyta</taxon>
        <taxon>Tracheophyta</taxon>
        <taxon>Spermatophyta</taxon>
        <taxon>Magnoliopsida</taxon>
        <taxon>eudicotyledons</taxon>
        <taxon>Gunneridae</taxon>
        <taxon>Pentapetalae</taxon>
        <taxon>asterids</taxon>
        <taxon>campanulids</taxon>
        <taxon>Asterales</taxon>
        <taxon>Asteraceae</taxon>
        <taxon>Asteroideae</taxon>
        <taxon>Heliantheae alliance</taxon>
        <taxon>Millerieae</taxon>
        <taxon>Smallanthus</taxon>
    </lineage>
</organism>
<reference evidence="1 2" key="2">
    <citation type="journal article" date="2022" name="Mol. Ecol. Resour.">
        <title>The genomes of chicory, endive, great burdock and yacon provide insights into Asteraceae paleo-polyploidization history and plant inulin production.</title>
        <authorList>
            <person name="Fan W."/>
            <person name="Wang S."/>
            <person name="Wang H."/>
            <person name="Wang A."/>
            <person name="Jiang F."/>
            <person name="Liu H."/>
            <person name="Zhao H."/>
            <person name="Xu D."/>
            <person name="Zhang Y."/>
        </authorList>
    </citation>
    <scope>NUCLEOTIDE SEQUENCE [LARGE SCALE GENOMIC DNA]</scope>
    <source>
        <strain evidence="2">cv. Yunnan</strain>
        <tissue evidence="1">Leaves</tissue>
    </source>
</reference>
<reference evidence="2" key="1">
    <citation type="journal article" date="2022" name="Mol. Ecol. Resour.">
        <title>The genomes of chicory, endive, great burdock and yacon provide insights into Asteraceae palaeo-polyploidization history and plant inulin production.</title>
        <authorList>
            <person name="Fan W."/>
            <person name="Wang S."/>
            <person name="Wang H."/>
            <person name="Wang A."/>
            <person name="Jiang F."/>
            <person name="Liu H."/>
            <person name="Zhao H."/>
            <person name="Xu D."/>
            <person name="Zhang Y."/>
        </authorList>
    </citation>
    <scope>NUCLEOTIDE SEQUENCE [LARGE SCALE GENOMIC DNA]</scope>
    <source>
        <strain evidence="2">cv. Yunnan</strain>
    </source>
</reference>
<proteinExistence type="predicted"/>
<evidence type="ECO:0000313" key="1">
    <source>
        <dbReference type="EMBL" id="KAI3824195.1"/>
    </source>
</evidence>